<evidence type="ECO:0000313" key="2">
    <source>
        <dbReference type="Proteomes" id="UP000244128"/>
    </source>
</evidence>
<sequence>MLGIMGMPNIDLDRLMNEPIYALDFQFMIGDVQDYLDFSENNIECQYRTELQSIKRHAEAGDFEGFPHDYREYLEANAEHRFKVSFPLKIRYGALLALTTAVEWSVVYLVQGLKMPIDKVPKGKNKTIHALEFINKHLGLRYGALIKDFEALVWLRNCIAHCAGIERDYEYRDKLPEAISRLKGFSLAKWHFLGSHVAIERSALDKYIEEMKHLVVNLYKAAHEQSFLTLDT</sequence>
<dbReference type="EMBL" id="QAOI01000002">
    <property type="protein sequence ID" value="PTQ78433.1"/>
    <property type="molecule type" value="Genomic_DNA"/>
</dbReference>
<reference evidence="1 2" key="1">
    <citation type="submission" date="2018-04" db="EMBL/GenBank/DDBJ databases">
        <title>Active sludge and wastewater microbial communities from Klosterneuburg, Austria.</title>
        <authorList>
            <person name="Wagner M."/>
        </authorList>
    </citation>
    <scope>NUCLEOTIDE SEQUENCE [LARGE SCALE GENOMIC DNA]</scope>
    <source>
        <strain evidence="1 2">Nm49</strain>
    </source>
</reference>
<name>A0A2T5I3N4_9PROT</name>
<gene>
    <name evidence="1" type="ORF">C8R26_1021</name>
</gene>
<dbReference type="Proteomes" id="UP000244128">
    <property type="component" value="Unassembled WGS sequence"/>
</dbReference>
<proteinExistence type="predicted"/>
<evidence type="ECO:0000313" key="1">
    <source>
        <dbReference type="EMBL" id="PTQ78433.1"/>
    </source>
</evidence>
<accession>A0A2T5I3N4</accession>
<dbReference type="AlphaFoldDB" id="A0A2T5I3N4"/>
<organism evidence="1 2">
    <name type="scientific">Nitrosomonas oligotropha</name>
    <dbReference type="NCBI Taxonomy" id="42354"/>
    <lineage>
        <taxon>Bacteria</taxon>
        <taxon>Pseudomonadati</taxon>
        <taxon>Pseudomonadota</taxon>
        <taxon>Betaproteobacteria</taxon>
        <taxon>Nitrosomonadales</taxon>
        <taxon>Nitrosomonadaceae</taxon>
        <taxon>Nitrosomonas</taxon>
    </lineage>
</organism>
<comment type="caution">
    <text evidence="1">The sequence shown here is derived from an EMBL/GenBank/DDBJ whole genome shotgun (WGS) entry which is preliminary data.</text>
</comment>
<protein>
    <submittedName>
        <fullName evidence="1">Uncharacterized protein</fullName>
    </submittedName>
</protein>